<evidence type="ECO:0008006" key="5">
    <source>
        <dbReference type="Google" id="ProtNLM"/>
    </source>
</evidence>
<evidence type="ECO:0000256" key="2">
    <source>
        <dbReference type="SAM" id="SignalP"/>
    </source>
</evidence>
<name>A0A8J5UK86_9ASCO</name>
<dbReference type="EMBL" id="JAGSYN010000199">
    <property type="protein sequence ID" value="KAG7661756.1"/>
    <property type="molecule type" value="Genomic_DNA"/>
</dbReference>
<reference evidence="3 4" key="1">
    <citation type="journal article" date="2021" name="DNA Res.">
        <title>Genome analysis of Candida subhashii reveals its hybrid nature and dual mitochondrial genome conformations.</title>
        <authorList>
            <person name="Mixao V."/>
            <person name="Hegedusova E."/>
            <person name="Saus E."/>
            <person name="Pryszcz L.P."/>
            <person name="Cillingova A."/>
            <person name="Nosek J."/>
            <person name="Gabaldon T."/>
        </authorList>
    </citation>
    <scope>NUCLEOTIDE SEQUENCE [LARGE SCALE GENOMIC DNA]</scope>
    <source>
        <strain evidence="3 4">CBS 10753</strain>
    </source>
</reference>
<sequence length="347" mass="37366">MRFNFASLTLAFAAITSVFAEAITPSPISLAPREEEAVRNAIASLDHYTLYLKRDEMDPAELAKRENAIVTEVLTAVNNTQLAPGVLLYFIKDPTLSKIAINVIVYSIKNDLINFNTLLKALNDSGLAVDVIQSVISNCQFYREIYKLVLEELANLPSIIAGMLHLSSTKVSTAMAKREIMVPSAPVPIYTRDTQDLVTSLMESLKNSGLANQVVNALIVEDQFYTFGADLIQQLIQEDALDYKVLLQALLQSGLIESIFKEFLKIDTLKTIMVNALAAAFNKCQSTPNTSAVSTTSGTATPAITTGGATDPTPTPTTITTGGGSKPPTTTTLAGGAVVICNWVKKT</sequence>
<evidence type="ECO:0000313" key="4">
    <source>
        <dbReference type="Proteomes" id="UP000694255"/>
    </source>
</evidence>
<accession>A0A8J5UK86</accession>
<dbReference type="Proteomes" id="UP000694255">
    <property type="component" value="Unassembled WGS sequence"/>
</dbReference>
<protein>
    <recommendedName>
        <fullName evidence="5">Opaque-phase-specific protein OP4</fullName>
    </recommendedName>
</protein>
<evidence type="ECO:0000256" key="1">
    <source>
        <dbReference type="SAM" id="MobiDB-lite"/>
    </source>
</evidence>
<feature type="signal peptide" evidence="2">
    <location>
        <begin position="1"/>
        <end position="20"/>
    </location>
</feature>
<feature type="chain" id="PRO_5035238222" description="Opaque-phase-specific protein OP4" evidence="2">
    <location>
        <begin position="21"/>
        <end position="347"/>
    </location>
</feature>
<gene>
    <name evidence="3" type="ORF">J8A68_004704</name>
</gene>
<dbReference type="AlphaFoldDB" id="A0A8J5UK86"/>
<evidence type="ECO:0000313" key="3">
    <source>
        <dbReference type="EMBL" id="KAG7661756.1"/>
    </source>
</evidence>
<keyword evidence="4" id="KW-1185">Reference proteome</keyword>
<dbReference type="GeneID" id="73471504"/>
<dbReference type="RefSeq" id="XP_049261989.1">
    <property type="nucleotide sequence ID" value="XM_049408691.1"/>
</dbReference>
<dbReference type="OrthoDB" id="4017194at2759"/>
<feature type="region of interest" description="Disordered" evidence="1">
    <location>
        <begin position="291"/>
        <end position="328"/>
    </location>
</feature>
<proteinExistence type="predicted"/>
<comment type="caution">
    <text evidence="3">The sequence shown here is derived from an EMBL/GenBank/DDBJ whole genome shotgun (WGS) entry which is preliminary data.</text>
</comment>
<keyword evidence="2" id="KW-0732">Signal</keyword>
<organism evidence="3 4">
    <name type="scientific">[Candida] subhashii</name>
    <dbReference type="NCBI Taxonomy" id="561895"/>
    <lineage>
        <taxon>Eukaryota</taxon>
        <taxon>Fungi</taxon>
        <taxon>Dikarya</taxon>
        <taxon>Ascomycota</taxon>
        <taxon>Saccharomycotina</taxon>
        <taxon>Pichiomycetes</taxon>
        <taxon>Debaryomycetaceae</taxon>
        <taxon>Spathaspora</taxon>
    </lineage>
</organism>